<dbReference type="GO" id="GO:0031071">
    <property type="term" value="F:cysteine desulfurase activity"/>
    <property type="evidence" value="ECO:0007669"/>
    <property type="project" value="UniProtKB-EC"/>
</dbReference>
<dbReference type="NCBIfam" id="TIGR01977">
    <property type="entry name" value="am_tr_V_EF2568"/>
    <property type="match status" value="1"/>
</dbReference>
<dbReference type="InterPro" id="IPR010969">
    <property type="entry name" value="Cys_dSase-rel_unknwn_funct"/>
</dbReference>
<dbReference type="RefSeq" id="WP_092223040.1">
    <property type="nucleotide sequence ID" value="NZ_FNJI01000015.1"/>
</dbReference>
<evidence type="ECO:0000256" key="4">
    <source>
        <dbReference type="ARBA" id="ARBA00022679"/>
    </source>
</evidence>
<comment type="similarity">
    <text evidence="2">Belongs to the class-V pyridoxal-phosphate-dependent aminotransferase family. Csd subfamily.</text>
</comment>
<dbReference type="CDD" id="cd06453">
    <property type="entry name" value="SufS_like"/>
    <property type="match status" value="1"/>
</dbReference>
<dbReference type="PANTHER" id="PTHR43586">
    <property type="entry name" value="CYSTEINE DESULFURASE"/>
    <property type="match status" value="1"/>
</dbReference>
<dbReference type="OrthoDB" id="9808002at2"/>
<dbReference type="GO" id="GO:0030170">
    <property type="term" value="F:pyridoxal phosphate binding"/>
    <property type="evidence" value="ECO:0007669"/>
    <property type="project" value="InterPro"/>
</dbReference>
<protein>
    <recommendedName>
        <fullName evidence="3">cysteine desulfurase</fullName>
        <ecNumber evidence="3">2.8.1.7</ecNumber>
    </recommendedName>
</protein>
<dbReference type="InterPro" id="IPR016454">
    <property type="entry name" value="Cysteine_dSase"/>
</dbReference>
<comment type="catalytic activity">
    <reaction evidence="6">
        <text>(sulfur carrier)-H + L-cysteine = (sulfur carrier)-SH + L-alanine</text>
        <dbReference type="Rhea" id="RHEA:43892"/>
        <dbReference type="Rhea" id="RHEA-COMP:14737"/>
        <dbReference type="Rhea" id="RHEA-COMP:14739"/>
        <dbReference type="ChEBI" id="CHEBI:29917"/>
        <dbReference type="ChEBI" id="CHEBI:35235"/>
        <dbReference type="ChEBI" id="CHEBI:57972"/>
        <dbReference type="ChEBI" id="CHEBI:64428"/>
        <dbReference type="EC" id="2.8.1.7"/>
    </reaction>
</comment>
<evidence type="ECO:0000256" key="1">
    <source>
        <dbReference type="ARBA" id="ARBA00001933"/>
    </source>
</evidence>
<accession>A0A1H0RLH5</accession>
<comment type="cofactor">
    <cofactor evidence="1">
        <name>pyridoxal 5'-phosphate</name>
        <dbReference type="ChEBI" id="CHEBI:597326"/>
    </cofactor>
</comment>
<dbReference type="InterPro" id="IPR010970">
    <property type="entry name" value="Cys_dSase_SufS"/>
</dbReference>
<evidence type="ECO:0000313" key="8">
    <source>
        <dbReference type="EMBL" id="SDP30327.1"/>
    </source>
</evidence>
<dbReference type="InterPro" id="IPR015422">
    <property type="entry name" value="PyrdxlP-dep_Trfase_small"/>
</dbReference>
<organism evidence="8 9">
    <name type="scientific">Desulforhopalus singaporensis</name>
    <dbReference type="NCBI Taxonomy" id="91360"/>
    <lineage>
        <taxon>Bacteria</taxon>
        <taxon>Pseudomonadati</taxon>
        <taxon>Thermodesulfobacteriota</taxon>
        <taxon>Desulfobulbia</taxon>
        <taxon>Desulfobulbales</taxon>
        <taxon>Desulfocapsaceae</taxon>
        <taxon>Desulforhopalus</taxon>
    </lineage>
</organism>
<dbReference type="STRING" id="91360.SAMN05660330_02360"/>
<dbReference type="GO" id="GO:0006534">
    <property type="term" value="P:cysteine metabolic process"/>
    <property type="evidence" value="ECO:0007669"/>
    <property type="project" value="InterPro"/>
</dbReference>
<sequence length="384" mass="41315">MDRQIYLDNGATSWPKPREQFDKMVDLFMQIGVSPGRGSYDQAVSAQEYIRQAREKVAGFFGGPDPERVIFTANATDGLNLALLGTLAPGDHVVTTATEHNSVLRPLYHLQKTREISTSVVPFDGQGIIDPEDIKKTITPRTSLVAVNHASNVLGSVQPVAEIGEICAAHGIPLLVDASQSGGQIPVNMAKMQASALVFTGHKSLYGPTGIGGLLLGPDFTINSTRFGGTGLESKSLVHTQTFPHRLEAGTHNLMGIIGLSLAIDNLLQLGLERLHDKEINLAAKLYDGLDEISGIELYGGPITLHHVALFSANIPPMHPDDLGAILDADFNIAVRSGLHCAPLVHEILGTGGQGTIRFSLGRFNTEKEIDLVIKAMYRIARRN</sequence>
<dbReference type="PANTHER" id="PTHR43586:SF4">
    <property type="entry name" value="ISOPENICILLIN N EPIMERASE"/>
    <property type="match status" value="1"/>
</dbReference>
<evidence type="ECO:0000259" key="7">
    <source>
        <dbReference type="Pfam" id="PF00266"/>
    </source>
</evidence>
<dbReference type="PIRSF" id="PIRSF005572">
    <property type="entry name" value="NifS"/>
    <property type="match status" value="1"/>
</dbReference>
<dbReference type="InterPro" id="IPR015421">
    <property type="entry name" value="PyrdxlP-dep_Trfase_major"/>
</dbReference>
<evidence type="ECO:0000256" key="2">
    <source>
        <dbReference type="ARBA" id="ARBA00010447"/>
    </source>
</evidence>
<feature type="domain" description="Aminotransferase class V" evidence="7">
    <location>
        <begin position="5"/>
        <end position="372"/>
    </location>
</feature>
<keyword evidence="4" id="KW-0808">Transferase</keyword>
<dbReference type="InterPro" id="IPR015424">
    <property type="entry name" value="PyrdxlP-dep_Trfase"/>
</dbReference>
<dbReference type="EC" id="2.8.1.7" evidence="3"/>
<dbReference type="SUPFAM" id="SSF53383">
    <property type="entry name" value="PLP-dependent transferases"/>
    <property type="match status" value="1"/>
</dbReference>
<name>A0A1H0RLH5_9BACT</name>
<reference evidence="8 9" key="1">
    <citation type="submission" date="2016-10" db="EMBL/GenBank/DDBJ databases">
        <authorList>
            <person name="de Groot N.N."/>
        </authorList>
    </citation>
    <scope>NUCLEOTIDE SEQUENCE [LARGE SCALE GENOMIC DNA]</scope>
    <source>
        <strain evidence="8 9">DSM 12130</strain>
    </source>
</reference>
<evidence type="ECO:0000313" key="9">
    <source>
        <dbReference type="Proteomes" id="UP000199073"/>
    </source>
</evidence>
<evidence type="ECO:0000256" key="3">
    <source>
        <dbReference type="ARBA" id="ARBA00012239"/>
    </source>
</evidence>
<dbReference type="AlphaFoldDB" id="A0A1H0RLH5"/>
<dbReference type="Gene3D" id="3.40.640.10">
    <property type="entry name" value="Type I PLP-dependent aspartate aminotransferase-like (Major domain)"/>
    <property type="match status" value="1"/>
</dbReference>
<evidence type="ECO:0000256" key="6">
    <source>
        <dbReference type="ARBA" id="ARBA00050776"/>
    </source>
</evidence>
<dbReference type="Pfam" id="PF00266">
    <property type="entry name" value="Aminotran_5"/>
    <property type="match status" value="1"/>
</dbReference>
<keyword evidence="9" id="KW-1185">Reference proteome</keyword>
<dbReference type="Proteomes" id="UP000199073">
    <property type="component" value="Unassembled WGS sequence"/>
</dbReference>
<dbReference type="Gene3D" id="3.90.1150.10">
    <property type="entry name" value="Aspartate Aminotransferase, domain 1"/>
    <property type="match status" value="1"/>
</dbReference>
<dbReference type="InterPro" id="IPR000192">
    <property type="entry name" value="Aminotrans_V_dom"/>
</dbReference>
<proteinExistence type="inferred from homology"/>
<evidence type="ECO:0000256" key="5">
    <source>
        <dbReference type="ARBA" id="ARBA00022898"/>
    </source>
</evidence>
<keyword evidence="5" id="KW-0663">Pyridoxal phosphate</keyword>
<dbReference type="EMBL" id="FNJI01000015">
    <property type="protein sequence ID" value="SDP30327.1"/>
    <property type="molecule type" value="Genomic_DNA"/>
</dbReference>
<gene>
    <name evidence="8" type="ORF">SAMN05660330_02360</name>
</gene>